<evidence type="ECO:0000313" key="4">
    <source>
        <dbReference type="EMBL" id="KPL84150.1"/>
    </source>
</evidence>
<dbReference type="SUPFAM" id="SSF64438">
    <property type="entry name" value="CNF1/YfiH-like putative cysteine hydrolases"/>
    <property type="match status" value="1"/>
</dbReference>
<dbReference type="EMBL" id="LGKO01000002">
    <property type="protein sequence ID" value="KPL84150.1"/>
    <property type="molecule type" value="Genomic_DNA"/>
</dbReference>
<dbReference type="InterPro" id="IPR005659">
    <property type="entry name" value="Chemorcpt_Glu_NH3ase_CheD"/>
</dbReference>
<dbReference type="Pfam" id="PF03975">
    <property type="entry name" value="CheD"/>
    <property type="match status" value="1"/>
</dbReference>
<dbReference type="GO" id="GO:0050568">
    <property type="term" value="F:protein-glutamine glutaminase activity"/>
    <property type="evidence" value="ECO:0007669"/>
    <property type="project" value="UniProtKB-UniRule"/>
</dbReference>
<comment type="catalytic activity">
    <reaction evidence="3">
        <text>L-glutaminyl-[protein] + H2O = L-glutamyl-[protein] + NH4(+)</text>
        <dbReference type="Rhea" id="RHEA:16441"/>
        <dbReference type="Rhea" id="RHEA-COMP:10207"/>
        <dbReference type="Rhea" id="RHEA-COMP:10208"/>
        <dbReference type="ChEBI" id="CHEBI:15377"/>
        <dbReference type="ChEBI" id="CHEBI:28938"/>
        <dbReference type="ChEBI" id="CHEBI:29973"/>
        <dbReference type="ChEBI" id="CHEBI:30011"/>
        <dbReference type="EC" id="3.5.1.44"/>
    </reaction>
</comment>
<dbReference type="CDD" id="cd16352">
    <property type="entry name" value="CheD"/>
    <property type="match status" value="1"/>
</dbReference>
<dbReference type="GO" id="GO:0006935">
    <property type="term" value="P:chemotaxis"/>
    <property type="evidence" value="ECO:0007669"/>
    <property type="project" value="UniProtKB-UniRule"/>
</dbReference>
<dbReference type="InterPro" id="IPR038592">
    <property type="entry name" value="CheD-like_sf"/>
</dbReference>
<dbReference type="InterPro" id="IPR011324">
    <property type="entry name" value="Cytotoxic_necrot_fac-like_cat"/>
</dbReference>
<comment type="function">
    <text evidence="3">Probably deamidates glutamine residues to glutamate on methyl-accepting chemotaxis receptors (MCPs), playing an important role in chemotaxis.</text>
</comment>
<dbReference type="Proteomes" id="UP000050544">
    <property type="component" value="Unassembled WGS sequence"/>
</dbReference>
<dbReference type="RefSeq" id="WP_054520607.1">
    <property type="nucleotide sequence ID" value="NZ_LGKO01000002.1"/>
</dbReference>
<dbReference type="AlphaFoldDB" id="A0A0P6XL27"/>
<comment type="caution">
    <text evidence="4">The sequence shown here is derived from an EMBL/GenBank/DDBJ whole genome shotgun (WGS) entry which is preliminary data.</text>
</comment>
<keyword evidence="2 3" id="KW-0378">Hydrolase</keyword>
<organism evidence="4 5">
    <name type="scientific">Thermanaerothrix daxensis</name>
    <dbReference type="NCBI Taxonomy" id="869279"/>
    <lineage>
        <taxon>Bacteria</taxon>
        <taxon>Bacillati</taxon>
        <taxon>Chloroflexota</taxon>
        <taxon>Anaerolineae</taxon>
        <taxon>Anaerolineales</taxon>
        <taxon>Anaerolineaceae</taxon>
        <taxon>Thermanaerothrix</taxon>
    </lineage>
</organism>
<reference evidence="4 5" key="1">
    <citation type="submission" date="2015-07" db="EMBL/GenBank/DDBJ databases">
        <title>Whole genome sequence of Thermanaerothrix daxensis DSM 23592.</title>
        <authorList>
            <person name="Hemp J."/>
            <person name="Ward L.M."/>
            <person name="Pace L.A."/>
            <person name="Fischer W.W."/>
        </authorList>
    </citation>
    <scope>NUCLEOTIDE SEQUENCE [LARGE SCALE GENOMIC DNA]</scope>
    <source>
        <strain evidence="4 5">GNS-1</strain>
    </source>
</reference>
<dbReference type="Gene3D" id="3.30.1330.200">
    <property type="match status" value="1"/>
</dbReference>
<dbReference type="OrthoDB" id="9807202at2"/>
<dbReference type="PANTHER" id="PTHR35147">
    <property type="entry name" value="CHEMORECEPTOR GLUTAMINE DEAMIDASE CHED-RELATED"/>
    <property type="match status" value="1"/>
</dbReference>
<comment type="similarity">
    <text evidence="3">Belongs to the CheD family.</text>
</comment>
<sequence length="161" mass="16850">MSQILSVGLGEAVVCKDPRAVLVAYGLGSCLGVAMYDPVNRLAGLLHAVLPTSGNGYQDNPYKYVDSGIQALVQAMEAAGAQRRYLIVKLVGGANMLLSSALSHTFEIGTRNVQAAYSILEAMGLKVAGVEVGGNVGRTVKLFVESGKLVVRRIGGVEQTL</sequence>
<evidence type="ECO:0000313" key="5">
    <source>
        <dbReference type="Proteomes" id="UP000050544"/>
    </source>
</evidence>
<evidence type="ECO:0000256" key="1">
    <source>
        <dbReference type="ARBA" id="ARBA00022500"/>
    </source>
</evidence>
<dbReference type="EC" id="3.5.1.44" evidence="3"/>
<accession>A0A0P6XL27</accession>
<name>A0A0P6XL27_9CHLR</name>
<evidence type="ECO:0000256" key="2">
    <source>
        <dbReference type="ARBA" id="ARBA00022801"/>
    </source>
</evidence>
<gene>
    <name evidence="3" type="primary">cheD</name>
    <name evidence="4" type="ORF">SE15_02985</name>
</gene>
<dbReference type="PANTHER" id="PTHR35147:SF1">
    <property type="entry name" value="CHEMORECEPTOR GLUTAMINE DEAMIDASE CHED-RELATED"/>
    <property type="match status" value="1"/>
</dbReference>
<keyword evidence="1 3" id="KW-0145">Chemotaxis</keyword>
<keyword evidence="5" id="KW-1185">Reference proteome</keyword>
<dbReference type="HAMAP" id="MF_01440">
    <property type="entry name" value="CheD"/>
    <property type="match status" value="1"/>
</dbReference>
<evidence type="ECO:0000256" key="3">
    <source>
        <dbReference type="HAMAP-Rule" id="MF_01440"/>
    </source>
</evidence>
<proteinExistence type="inferred from homology"/>
<protein>
    <recommendedName>
        <fullName evidence="3">Probable chemoreceptor glutamine deamidase CheD</fullName>
        <ecNumber evidence="3">3.5.1.44</ecNumber>
    </recommendedName>
</protein>
<dbReference type="STRING" id="869279.SE15_02985"/>